<comment type="caution">
    <text evidence="1">The sequence shown here is derived from an EMBL/GenBank/DDBJ whole genome shotgun (WGS) entry which is preliminary data.</text>
</comment>
<sequence>MMLQQTGSVQLLCLTANSGVPLFTRGACKQLPFSIIGSLNGVHMFGAGQRVVLAGCVTDRGGRVVWRVFQDSVMLIGVSAGGQALQGGGAGEGDFQMRRLLENVWNCMVLVLGQDELVSVRNVERLKRDLRSCYRLIDQLLDGVHGQEGIMGDLTHCGDCLLPTNPTLLQEALDGFTQAADSEFGCLMVHGRIAVATDKWWRLAPQEVVLLSALARTLSGSASCDFPVFLPQGSPTVAHRLLRFQLLPGADLCVLCGPSPTLNRAESELVGQFWSPVVEALRSTLAVGERCLPGSVVLRPDVLALLLINRESRRSVSCVKAVDTHPGPHPCDSPQPSRTHCWELLRQFFTFSTTRYFSLEETPPAMALIPGENGHGEARDSLQEDFVLGFCHQPLQCYLVTDECKCYGLQTIQHQLYILTTLSVPTFALRSVATQTLNAMTAAKGF</sequence>
<gene>
    <name evidence="1" type="ORF">DPEC_G00066690</name>
</gene>
<proteinExistence type="predicted"/>
<evidence type="ECO:0000313" key="2">
    <source>
        <dbReference type="Proteomes" id="UP001157502"/>
    </source>
</evidence>
<organism evidence="1 2">
    <name type="scientific">Dallia pectoralis</name>
    <name type="common">Alaska blackfish</name>
    <dbReference type="NCBI Taxonomy" id="75939"/>
    <lineage>
        <taxon>Eukaryota</taxon>
        <taxon>Metazoa</taxon>
        <taxon>Chordata</taxon>
        <taxon>Craniata</taxon>
        <taxon>Vertebrata</taxon>
        <taxon>Euteleostomi</taxon>
        <taxon>Actinopterygii</taxon>
        <taxon>Neopterygii</taxon>
        <taxon>Teleostei</taxon>
        <taxon>Protacanthopterygii</taxon>
        <taxon>Esociformes</taxon>
        <taxon>Umbridae</taxon>
        <taxon>Dallia</taxon>
    </lineage>
</organism>
<dbReference type="Proteomes" id="UP001157502">
    <property type="component" value="Chromosome 5"/>
</dbReference>
<dbReference type="EMBL" id="CM055732">
    <property type="protein sequence ID" value="KAJ8012246.1"/>
    <property type="molecule type" value="Genomic_DNA"/>
</dbReference>
<accession>A0ACC2H918</accession>
<reference evidence="1" key="1">
    <citation type="submission" date="2021-05" db="EMBL/GenBank/DDBJ databases">
        <authorList>
            <person name="Pan Q."/>
            <person name="Jouanno E."/>
            <person name="Zahm M."/>
            <person name="Klopp C."/>
            <person name="Cabau C."/>
            <person name="Louis A."/>
            <person name="Berthelot C."/>
            <person name="Parey E."/>
            <person name="Roest Crollius H."/>
            <person name="Montfort J."/>
            <person name="Robinson-Rechavi M."/>
            <person name="Bouchez O."/>
            <person name="Lampietro C."/>
            <person name="Lopez Roques C."/>
            <person name="Donnadieu C."/>
            <person name="Postlethwait J."/>
            <person name="Bobe J."/>
            <person name="Dillon D."/>
            <person name="Chandos A."/>
            <person name="von Hippel F."/>
            <person name="Guiguen Y."/>
        </authorList>
    </citation>
    <scope>NUCLEOTIDE SEQUENCE</scope>
    <source>
        <strain evidence="1">YG-Jan2019</strain>
    </source>
</reference>
<protein>
    <submittedName>
        <fullName evidence="1">Uncharacterized protein</fullName>
    </submittedName>
</protein>
<evidence type="ECO:0000313" key="1">
    <source>
        <dbReference type="EMBL" id="KAJ8012246.1"/>
    </source>
</evidence>
<keyword evidence="2" id="KW-1185">Reference proteome</keyword>
<name>A0ACC2H918_DALPE</name>